<dbReference type="RefSeq" id="XP_014669873.1">
    <property type="nucleotide sequence ID" value="XM_014814387.1"/>
</dbReference>
<dbReference type="Proteomes" id="UP000695022">
    <property type="component" value="Unplaced"/>
</dbReference>
<evidence type="ECO:0000313" key="4">
    <source>
        <dbReference type="RefSeq" id="XP_014669873.1"/>
    </source>
</evidence>
<organism evidence="3 4">
    <name type="scientific">Priapulus caudatus</name>
    <name type="common">Priapulid worm</name>
    <dbReference type="NCBI Taxonomy" id="37621"/>
    <lineage>
        <taxon>Eukaryota</taxon>
        <taxon>Metazoa</taxon>
        <taxon>Ecdysozoa</taxon>
        <taxon>Scalidophora</taxon>
        <taxon>Priapulida</taxon>
        <taxon>Priapulimorpha</taxon>
        <taxon>Priapulimorphida</taxon>
        <taxon>Priapulidae</taxon>
        <taxon>Priapulus</taxon>
    </lineage>
</organism>
<name>A0ABM1ECF2_PRICU</name>
<dbReference type="GeneID" id="106810913"/>
<evidence type="ECO:0000313" key="3">
    <source>
        <dbReference type="Proteomes" id="UP000695022"/>
    </source>
</evidence>
<evidence type="ECO:0000256" key="2">
    <source>
        <dbReference type="SAM" id="Phobius"/>
    </source>
</evidence>
<proteinExistence type="predicted"/>
<keyword evidence="3" id="KW-1185">Reference proteome</keyword>
<gene>
    <name evidence="4" type="primary">LOC106810913</name>
</gene>
<feature type="region of interest" description="Disordered" evidence="1">
    <location>
        <begin position="117"/>
        <end position="141"/>
    </location>
</feature>
<keyword evidence="2" id="KW-1133">Transmembrane helix</keyword>
<keyword evidence="2" id="KW-0812">Transmembrane</keyword>
<sequence length="183" mass="19709">MSDKRLRTAASHLPAEIPAFFAGGIKTARNELRQLTAAATARPKLHDIVEIWSGEQTWLDVLTALTGRKTGRDQTATSAWLIDGPASADGRTTPPISTCGPTSYADIACDTTSQLDNYRTGSKSHTKREKDAPLDGDEEMGGGVHGAAAMARQLDRRRCIVIGVIISIEVGIVMFIILRSYLS</sequence>
<evidence type="ECO:0000256" key="1">
    <source>
        <dbReference type="SAM" id="MobiDB-lite"/>
    </source>
</evidence>
<keyword evidence="2" id="KW-0472">Membrane</keyword>
<feature type="transmembrane region" description="Helical" evidence="2">
    <location>
        <begin position="159"/>
        <end position="182"/>
    </location>
</feature>
<protein>
    <submittedName>
        <fullName evidence="4">Uncharacterized protein LOC106810913</fullName>
    </submittedName>
</protein>
<accession>A0ABM1ECF2</accession>
<reference evidence="4" key="1">
    <citation type="submission" date="2025-08" db="UniProtKB">
        <authorList>
            <consortium name="RefSeq"/>
        </authorList>
    </citation>
    <scope>IDENTIFICATION</scope>
</reference>